<dbReference type="EMBL" id="CP016076">
    <property type="protein sequence ID" value="APU16631.1"/>
    <property type="molecule type" value="Genomic_DNA"/>
</dbReference>
<gene>
    <name evidence="2" type="ORF">UA74_23065</name>
</gene>
<feature type="region of interest" description="Disordered" evidence="1">
    <location>
        <begin position="1"/>
        <end position="28"/>
    </location>
</feature>
<dbReference type="AlphaFoldDB" id="A0AAC9LFX6"/>
<dbReference type="Proteomes" id="UP000185511">
    <property type="component" value="Chromosome"/>
</dbReference>
<dbReference type="RefSeq" id="WP_157434397.1">
    <property type="nucleotide sequence ID" value="NZ_CP016076.1"/>
</dbReference>
<name>A0AAC9LFX6_9PSEU</name>
<dbReference type="KEGG" id="acad:UA74_23065"/>
<keyword evidence="3" id="KW-1185">Reference proteome</keyword>
<accession>A0AAC9LFX6</accession>
<sequence>MTGLPDHPATRPSRPPHASVSAWPVRADDPDEPGIHLVGCSIPGTAGVPPRTRGRFVVGDLDHLTARGRQLADVLVANSGQESTSPELAEELLASSAAALVVVSLDGRRVQLTARDRQRVVVSADIGSSTPRPWAAIGYPWLLAEHPLSALASARLVVRRNEQGEPVRLRAELGS</sequence>
<evidence type="ECO:0000313" key="3">
    <source>
        <dbReference type="Proteomes" id="UP000185511"/>
    </source>
</evidence>
<evidence type="ECO:0000256" key="1">
    <source>
        <dbReference type="SAM" id="MobiDB-lite"/>
    </source>
</evidence>
<reference evidence="3" key="1">
    <citation type="submission" date="2016-06" db="EMBL/GenBank/DDBJ databases">
        <title>Complete genome sequence of Actinoalloteichus fjordicus DSM 46855 (=ADI127-17), type strain of the new species Actinoalloteichus fjordicus.</title>
        <authorList>
            <person name="Ruckert C."/>
            <person name="Nouioui I."/>
            <person name="Willmese J."/>
            <person name="van Wezel G."/>
            <person name="Klenk H.-P."/>
            <person name="Kalinowski J."/>
            <person name="Zotchev S.B."/>
        </authorList>
    </citation>
    <scope>NUCLEOTIDE SEQUENCE [LARGE SCALE GENOMIC DNA]</scope>
    <source>
        <strain evidence="3">ADI127-7</strain>
    </source>
</reference>
<proteinExistence type="predicted"/>
<organism evidence="2 3">
    <name type="scientific">Actinoalloteichus fjordicus</name>
    <dbReference type="NCBI Taxonomy" id="1612552"/>
    <lineage>
        <taxon>Bacteria</taxon>
        <taxon>Bacillati</taxon>
        <taxon>Actinomycetota</taxon>
        <taxon>Actinomycetes</taxon>
        <taxon>Pseudonocardiales</taxon>
        <taxon>Pseudonocardiaceae</taxon>
        <taxon>Actinoalloteichus</taxon>
    </lineage>
</organism>
<protein>
    <submittedName>
        <fullName evidence="2">Uncharacterized protein</fullName>
    </submittedName>
</protein>
<evidence type="ECO:0000313" key="2">
    <source>
        <dbReference type="EMBL" id="APU16631.1"/>
    </source>
</evidence>